<evidence type="ECO:0000256" key="4">
    <source>
        <dbReference type="ARBA" id="ARBA00023242"/>
    </source>
</evidence>
<dbReference type="PANTHER" id="PTHR12346:SF0">
    <property type="entry name" value="SIN3A, ISOFORM G"/>
    <property type="match status" value="1"/>
</dbReference>
<dbReference type="FunFam" id="1.20.1160.11:FF:000001">
    <property type="entry name" value="Paired amphipathic helix protein Sin3"/>
    <property type="match status" value="1"/>
</dbReference>
<dbReference type="InterPro" id="IPR003822">
    <property type="entry name" value="PAH"/>
</dbReference>
<dbReference type="GO" id="GO:0000785">
    <property type="term" value="C:chromatin"/>
    <property type="evidence" value="ECO:0007669"/>
    <property type="project" value="TreeGrafter"/>
</dbReference>
<evidence type="ECO:0000313" key="6">
    <source>
        <dbReference type="Proteomes" id="UP000504610"/>
    </source>
</evidence>
<dbReference type="Pfam" id="PF02671">
    <property type="entry name" value="PAH"/>
    <property type="match status" value="2"/>
</dbReference>
<evidence type="ECO:0000256" key="2">
    <source>
        <dbReference type="ARBA" id="ARBA00022491"/>
    </source>
</evidence>
<dbReference type="RefSeq" id="XP_056847103.1">
    <property type="nucleotide sequence ID" value="XM_056991123.1"/>
</dbReference>
<sequence>MVGDKPTTSNALDYLKIVKKTYQDKVEVYESFLEVMKDFKALRMDTCGVILRVKELFKEEKELLLGFNIFLPKGFEITIEGDQTLPDNVDFDEAISYMKKVRTRFQGNNMHAYISFLDILNMYKKEKKSIVEIYNEVAVLFRDHQDLLAEFANFLPHYR</sequence>
<dbReference type="PROSITE" id="PS51477">
    <property type="entry name" value="PAH"/>
    <property type="match status" value="2"/>
</dbReference>
<dbReference type="FunFam" id="1.20.1160.11:FF:000003">
    <property type="entry name" value="Paired amphipathic helix SIN3-like protein"/>
    <property type="match status" value="1"/>
</dbReference>
<dbReference type="PANTHER" id="PTHR12346">
    <property type="entry name" value="SIN3B-RELATED"/>
    <property type="match status" value="1"/>
</dbReference>
<dbReference type="OrthoDB" id="10265969at2759"/>
<gene>
    <name evidence="9" type="primary">LOC108816612</name>
    <name evidence="8" type="synonym">LOC130494656</name>
    <name evidence="7" type="synonym">LOC130497519</name>
</gene>
<evidence type="ECO:0000313" key="9">
    <source>
        <dbReference type="RefSeq" id="XP_056855921.1"/>
    </source>
</evidence>
<keyword evidence="4 5" id="KW-0539">Nucleus</keyword>
<comment type="subcellular location">
    <subcellularLocation>
        <location evidence="1 5">Nucleus</location>
    </subcellularLocation>
</comment>
<dbReference type="SUPFAM" id="SSF47762">
    <property type="entry name" value="PAH2 domain"/>
    <property type="match status" value="2"/>
</dbReference>
<proteinExistence type="predicted"/>
<reference evidence="6" key="1">
    <citation type="journal article" date="2019" name="Database">
        <title>The radish genome database (RadishGD): an integrated information resource for radish genomics.</title>
        <authorList>
            <person name="Yu H.J."/>
            <person name="Baek S."/>
            <person name="Lee Y.J."/>
            <person name="Cho A."/>
            <person name="Mun J.H."/>
        </authorList>
    </citation>
    <scope>NUCLEOTIDE SEQUENCE [LARGE SCALE GENOMIC DNA]</scope>
    <source>
        <strain evidence="6">cv. WK10039</strain>
    </source>
</reference>
<evidence type="ECO:0000313" key="7">
    <source>
        <dbReference type="RefSeq" id="XP_056846371.1"/>
    </source>
</evidence>
<accession>A0A9W3CWD6</accession>
<dbReference type="GeneID" id="108816612"/>
<dbReference type="Proteomes" id="UP000504610">
    <property type="component" value="Chromosome 7"/>
</dbReference>
<keyword evidence="2" id="KW-0678">Repressor</keyword>
<evidence type="ECO:0000256" key="5">
    <source>
        <dbReference type="PROSITE-ProRule" id="PRU00810"/>
    </source>
</evidence>
<name>A0A9W3CWD6_RAPSA</name>
<protein>
    <submittedName>
        <fullName evidence="7 8">Paired amphipathic helix protein Sin3-like 4 isoform X1</fullName>
    </submittedName>
</protein>
<dbReference type="KEGG" id="rsz:130494656"/>
<dbReference type="InterPro" id="IPR036600">
    <property type="entry name" value="PAH_sf"/>
</dbReference>
<dbReference type="RefSeq" id="XP_056846371.1">
    <property type="nucleotide sequence ID" value="XM_056990391.1"/>
</dbReference>
<dbReference type="GO" id="GO:0003714">
    <property type="term" value="F:transcription corepressor activity"/>
    <property type="evidence" value="ECO:0007669"/>
    <property type="project" value="InterPro"/>
</dbReference>
<evidence type="ECO:0000313" key="8">
    <source>
        <dbReference type="RefSeq" id="XP_056847103.1"/>
    </source>
</evidence>
<dbReference type="RefSeq" id="XP_056855921.1">
    <property type="nucleotide sequence ID" value="XM_056999941.1"/>
</dbReference>
<dbReference type="InterPro" id="IPR039774">
    <property type="entry name" value="Sin3-like"/>
</dbReference>
<keyword evidence="6" id="KW-1185">Reference proteome</keyword>
<evidence type="ECO:0000256" key="1">
    <source>
        <dbReference type="ARBA" id="ARBA00004123"/>
    </source>
</evidence>
<reference evidence="7 8" key="2">
    <citation type="submission" date="2025-04" db="UniProtKB">
        <authorList>
            <consortium name="RefSeq"/>
        </authorList>
    </citation>
    <scope>IDENTIFICATION</scope>
    <source>
        <tissue evidence="7 8">Leaf</tissue>
    </source>
</reference>
<evidence type="ECO:0000256" key="3">
    <source>
        <dbReference type="ARBA" id="ARBA00022737"/>
    </source>
</evidence>
<dbReference type="KEGG" id="rsz:130497519"/>
<dbReference type="GO" id="GO:0000118">
    <property type="term" value="C:histone deacetylase complex"/>
    <property type="evidence" value="ECO:0007669"/>
    <property type="project" value="TreeGrafter"/>
</dbReference>
<dbReference type="GO" id="GO:0000122">
    <property type="term" value="P:negative regulation of transcription by RNA polymerase II"/>
    <property type="evidence" value="ECO:0007669"/>
    <property type="project" value="TreeGrafter"/>
</dbReference>
<dbReference type="Gene3D" id="1.20.1160.11">
    <property type="entry name" value="Paired amphipathic helix"/>
    <property type="match status" value="2"/>
</dbReference>
<keyword evidence="3" id="KW-0677">Repeat</keyword>
<organism evidence="6 9">
    <name type="scientific">Raphanus sativus</name>
    <name type="common">Radish</name>
    <name type="synonym">Raphanus raphanistrum var. sativus</name>
    <dbReference type="NCBI Taxonomy" id="3726"/>
    <lineage>
        <taxon>Eukaryota</taxon>
        <taxon>Viridiplantae</taxon>
        <taxon>Streptophyta</taxon>
        <taxon>Embryophyta</taxon>
        <taxon>Tracheophyta</taxon>
        <taxon>Spermatophyta</taxon>
        <taxon>Magnoliopsida</taxon>
        <taxon>eudicotyledons</taxon>
        <taxon>Gunneridae</taxon>
        <taxon>Pentapetalae</taxon>
        <taxon>rosids</taxon>
        <taxon>malvids</taxon>
        <taxon>Brassicales</taxon>
        <taxon>Brassicaceae</taxon>
        <taxon>Brassiceae</taxon>
        <taxon>Raphanus</taxon>
    </lineage>
</organism>
<dbReference type="AlphaFoldDB" id="A0A9W3CWD6"/>
<dbReference type="KEGG" id="rsz:108816612"/>